<dbReference type="PROSITE" id="PS50893">
    <property type="entry name" value="ABC_TRANSPORTER_2"/>
    <property type="match status" value="1"/>
</dbReference>
<dbReference type="Gene3D" id="2.40.50.100">
    <property type="match status" value="1"/>
</dbReference>
<reference evidence="5 6" key="1">
    <citation type="submission" date="2016-10" db="EMBL/GenBank/DDBJ databases">
        <authorList>
            <person name="de Groot N.N."/>
        </authorList>
    </citation>
    <scope>NUCLEOTIDE SEQUENCE [LARGE SCALE GENOMIC DNA]</scope>
    <source>
        <strain evidence="5 6">DSM 18979</strain>
    </source>
</reference>
<dbReference type="Gene3D" id="3.40.50.300">
    <property type="entry name" value="P-loop containing nucleotide triphosphate hydrolases"/>
    <property type="match status" value="1"/>
</dbReference>
<dbReference type="FunFam" id="3.40.50.300:FF:000042">
    <property type="entry name" value="Maltose/maltodextrin ABC transporter, ATP-binding protein"/>
    <property type="match status" value="1"/>
</dbReference>
<protein>
    <submittedName>
        <fullName evidence="5">Iron(III) transport system ATP-binding protein</fullName>
    </submittedName>
</protein>
<dbReference type="SMART" id="SM00382">
    <property type="entry name" value="AAA"/>
    <property type="match status" value="1"/>
</dbReference>
<dbReference type="OrthoDB" id="9802264at2"/>
<evidence type="ECO:0000313" key="6">
    <source>
        <dbReference type="Proteomes" id="UP000199568"/>
    </source>
</evidence>
<keyword evidence="1" id="KW-0813">Transport</keyword>
<organism evidence="5 6">
    <name type="scientific">Natronincola peptidivorans</name>
    <dbReference type="NCBI Taxonomy" id="426128"/>
    <lineage>
        <taxon>Bacteria</taxon>
        <taxon>Bacillati</taxon>
        <taxon>Bacillota</taxon>
        <taxon>Clostridia</taxon>
        <taxon>Peptostreptococcales</taxon>
        <taxon>Natronincolaceae</taxon>
        <taxon>Natronincola</taxon>
    </lineage>
</organism>
<keyword evidence="2" id="KW-0547">Nucleotide-binding</keyword>
<dbReference type="GO" id="GO:0043190">
    <property type="term" value="C:ATP-binding cassette (ABC) transporter complex"/>
    <property type="evidence" value="ECO:0007669"/>
    <property type="project" value="InterPro"/>
</dbReference>
<dbReference type="InterPro" id="IPR017871">
    <property type="entry name" value="ABC_transporter-like_CS"/>
</dbReference>
<dbReference type="Pfam" id="PF00005">
    <property type="entry name" value="ABC_tran"/>
    <property type="match status" value="1"/>
</dbReference>
<evidence type="ECO:0000256" key="1">
    <source>
        <dbReference type="ARBA" id="ARBA00022448"/>
    </source>
</evidence>
<dbReference type="InterPro" id="IPR013611">
    <property type="entry name" value="Transp-assoc_OB_typ2"/>
</dbReference>
<gene>
    <name evidence="5" type="ORF">SAMN05660297_01091</name>
</gene>
<dbReference type="EMBL" id="FOHU01000003">
    <property type="protein sequence ID" value="SES98219.1"/>
    <property type="molecule type" value="Genomic_DNA"/>
</dbReference>
<dbReference type="SUPFAM" id="SSF50331">
    <property type="entry name" value="MOP-like"/>
    <property type="match status" value="1"/>
</dbReference>
<accession>A0A1I0AWR3</accession>
<dbReference type="Pfam" id="PF08402">
    <property type="entry name" value="TOBE_2"/>
    <property type="match status" value="1"/>
</dbReference>
<dbReference type="InterPro" id="IPR050093">
    <property type="entry name" value="ABC_SmlMolc_Importer"/>
</dbReference>
<dbReference type="PANTHER" id="PTHR42781:SF4">
    <property type="entry name" value="SPERMIDINE_PUTRESCINE IMPORT ATP-BINDING PROTEIN POTA"/>
    <property type="match status" value="1"/>
</dbReference>
<dbReference type="GO" id="GO:0140359">
    <property type="term" value="F:ABC-type transporter activity"/>
    <property type="evidence" value="ECO:0007669"/>
    <property type="project" value="UniProtKB-ARBA"/>
</dbReference>
<dbReference type="SUPFAM" id="SSF52540">
    <property type="entry name" value="P-loop containing nucleoside triphosphate hydrolases"/>
    <property type="match status" value="1"/>
</dbReference>
<evidence type="ECO:0000256" key="3">
    <source>
        <dbReference type="ARBA" id="ARBA00022840"/>
    </source>
</evidence>
<dbReference type="STRING" id="426128.SAMN05660297_01091"/>
<dbReference type="InterPro" id="IPR027417">
    <property type="entry name" value="P-loop_NTPase"/>
</dbReference>
<evidence type="ECO:0000259" key="4">
    <source>
        <dbReference type="PROSITE" id="PS50893"/>
    </source>
</evidence>
<dbReference type="PANTHER" id="PTHR42781">
    <property type="entry name" value="SPERMIDINE/PUTRESCINE IMPORT ATP-BINDING PROTEIN POTA"/>
    <property type="match status" value="1"/>
</dbReference>
<sequence>MKSPKKVYLENLNKTFITTGNDKVVAVNNINLKIKPGEFATMLGPSGCGKTTTLRMIAGFEMPTQGKVYIGEENVATKTPDKRDTAMVFQNYALFPHMNVFNNIAYGLKIQKRPKSEIKERVQRILKMMKMEDFSERVPGQMSGGQQQRVSLARALVMEPGVLLFDEPLSNLDAKLRIHMRDEIRKIQQNVGITSIYVTHDQEEAMAMSDKVIIMNAGVIEQEGTPQEIYQRPVNEFVANFIGRANIIDGEIEGISGKDAIVNIHGISYRTKAYKNFQTGQKIRAVIRPEGVIVGKQDFIVKVEKSVFMGQNQEYGVDFFGANLEISENNPTGKTIYRAGEQMGIGFEERALHIL</sequence>
<dbReference type="InterPro" id="IPR008995">
    <property type="entry name" value="Mo/tungstate-bd_C_term_dom"/>
</dbReference>
<dbReference type="Proteomes" id="UP000199568">
    <property type="component" value="Unassembled WGS sequence"/>
</dbReference>
<proteinExistence type="predicted"/>
<dbReference type="InterPro" id="IPR003593">
    <property type="entry name" value="AAA+_ATPase"/>
</dbReference>
<dbReference type="InterPro" id="IPR003439">
    <property type="entry name" value="ABC_transporter-like_ATP-bd"/>
</dbReference>
<dbReference type="GO" id="GO:0016887">
    <property type="term" value="F:ATP hydrolysis activity"/>
    <property type="evidence" value="ECO:0007669"/>
    <property type="project" value="InterPro"/>
</dbReference>
<dbReference type="AlphaFoldDB" id="A0A1I0AWR3"/>
<evidence type="ECO:0000256" key="2">
    <source>
        <dbReference type="ARBA" id="ARBA00022741"/>
    </source>
</evidence>
<keyword evidence="3 5" id="KW-0067">ATP-binding</keyword>
<evidence type="ECO:0000313" key="5">
    <source>
        <dbReference type="EMBL" id="SES98219.1"/>
    </source>
</evidence>
<feature type="domain" description="ABC transporter" evidence="4">
    <location>
        <begin position="7"/>
        <end position="242"/>
    </location>
</feature>
<dbReference type="GO" id="GO:0005524">
    <property type="term" value="F:ATP binding"/>
    <property type="evidence" value="ECO:0007669"/>
    <property type="project" value="UniProtKB-KW"/>
</dbReference>
<dbReference type="RefSeq" id="WP_090440461.1">
    <property type="nucleotide sequence ID" value="NZ_FOHU01000003.1"/>
</dbReference>
<keyword evidence="6" id="KW-1185">Reference proteome</keyword>
<name>A0A1I0AWR3_9FIRM</name>
<dbReference type="PROSITE" id="PS00211">
    <property type="entry name" value="ABC_TRANSPORTER_1"/>
    <property type="match status" value="1"/>
</dbReference>